<dbReference type="PROSITE" id="PS51163">
    <property type="entry name" value="YRDC"/>
    <property type="match status" value="1"/>
</dbReference>
<dbReference type="AlphaFoldDB" id="A0AAJ6HP60"/>
<accession>A0AAJ6HP60</accession>
<name>A0AAJ6HP60_9ACTN</name>
<keyword evidence="1" id="KW-0812">Transmembrane</keyword>
<keyword evidence="1" id="KW-1133">Transmembrane helix</keyword>
<proteinExistence type="predicted"/>
<gene>
    <name evidence="3" type="ORF">Q3V37_22810</name>
</gene>
<protein>
    <recommendedName>
        <fullName evidence="2">YrdC-like domain-containing protein</fullName>
    </recommendedName>
</protein>
<evidence type="ECO:0000313" key="4">
    <source>
        <dbReference type="Proteomes" id="UP001235874"/>
    </source>
</evidence>
<dbReference type="Proteomes" id="UP001235874">
    <property type="component" value="Chromosome"/>
</dbReference>
<evidence type="ECO:0000259" key="2">
    <source>
        <dbReference type="PROSITE" id="PS51163"/>
    </source>
</evidence>
<dbReference type="KEGG" id="mprn:Q3V37_22810"/>
<feature type="transmembrane region" description="Helical" evidence="1">
    <location>
        <begin position="20"/>
        <end position="40"/>
    </location>
</feature>
<organism evidence="3 4">
    <name type="scientific">Micromonospora profundi</name>
    <dbReference type="NCBI Taxonomy" id="1420889"/>
    <lineage>
        <taxon>Bacteria</taxon>
        <taxon>Bacillati</taxon>
        <taxon>Actinomycetota</taxon>
        <taxon>Actinomycetes</taxon>
        <taxon>Micromonosporales</taxon>
        <taxon>Micromonosporaceae</taxon>
        <taxon>Micromonospora</taxon>
    </lineage>
</organism>
<dbReference type="EMBL" id="CP130472">
    <property type="protein sequence ID" value="WLS44211.1"/>
    <property type="molecule type" value="Genomic_DNA"/>
</dbReference>
<keyword evidence="1" id="KW-0472">Membrane</keyword>
<dbReference type="RefSeq" id="WP_306271565.1">
    <property type="nucleotide sequence ID" value="NZ_CP130472.1"/>
</dbReference>
<reference evidence="3 4" key="1">
    <citation type="submission" date="2023-07" db="EMBL/GenBank/DDBJ databases">
        <title>Micromonospora profundi TRM 95458 converts glycerol to a new osmotic compound.</title>
        <authorList>
            <person name="Lu D."/>
        </authorList>
    </citation>
    <scope>NUCLEOTIDE SEQUENCE [LARGE SCALE GENOMIC DNA]</scope>
    <source>
        <strain evidence="3 4">TRM95458</strain>
    </source>
</reference>
<evidence type="ECO:0000256" key="1">
    <source>
        <dbReference type="SAM" id="Phobius"/>
    </source>
</evidence>
<sequence length="275" mass="29412">MDARTPPLYIDRPEDVAVAARALAGGAVVAVAFANFYAIVSRPDAATVRLVNLAKGRPTDQVGSITTGVCRIPAMFDWSRVSPRLPAGRVLALMDALYGAGPFGFRGPAADRLPEHLTQVDSGLRTTQVIAPGLTCPSNAFFERALAETGSDHLYITSANRSRHRTGLPDEPAHWKSGALAADFAHLTDLVVLVHRDEAAARAAYPGYRTTSVTLLSFHAPEGELEEPPVLTVDRHGSLHLDDVRRAAAPLGLQVRLGDTAGQRLRVREYAGALV</sequence>
<keyword evidence="4" id="KW-1185">Reference proteome</keyword>
<dbReference type="GO" id="GO:0003725">
    <property type="term" value="F:double-stranded RNA binding"/>
    <property type="evidence" value="ECO:0007669"/>
    <property type="project" value="InterPro"/>
</dbReference>
<feature type="domain" description="YrdC-like" evidence="2">
    <location>
        <begin position="13"/>
        <end position="239"/>
    </location>
</feature>
<dbReference type="InterPro" id="IPR006070">
    <property type="entry name" value="Sua5-like_dom"/>
</dbReference>
<evidence type="ECO:0000313" key="3">
    <source>
        <dbReference type="EMBL" id="WLS44211.1"/>
    </source>
</evidence>
<dbReference type="Gene3D" id="3.90.870.10">
    <property type="entry name" value="DHBP synthase"/>
    <property type="match status" value="1"/>
</dbReference>